<evidence type="ECO:0000313" key="4">
    <source>
        <dbReference type="Proteomes" id="UP000005408"/>
    </source>
</evidence>
<accession>A0A8W8LRL5</accession>
<organism evidence="3 4">
    <name type="scientific">Magallana gigas</name>
    <name type="common">Pacific oyster</name>
    <name type="synonym">Crassostrea gigas</name>
    <dbReference type="NCBI Taxonomy" id="29159"/>
    <lineage>
        <taxon>Eukaryota</taxon>
        <taxon>Metazoa</taxon>
        <taxon>Spiralia</taxon>
        <taxon>Lophotrochozoa</taxon>
        <taxon>Mollusca</taxon>
        <taxon>Bivalvia</taxon>
        <taxon>Autobranchia</taxon>
        <taxon>Pteriomorphia</taxon>
        <taxon>Ostreida</taxon>
        <taxon>Ostreoidea</taxon>
        <taxon>Ostreidae</taxon>
        <taxon>Magallana</taxon>
    </lineage>
</organism>
<dbReference type="Proteomes" id="UP000005408">
    <property type="component" value="Unassembled WGS sequence"/>
</dbReference>
<feature type="compositionally biased region" description="Polar residues" evidence="1">
    <location>
        <begin position="1"/>
        <end position="15"/>
    </location>
</feature>
<keyword evidence="4" id="KW-1185">Reference proteome</keyword>
<feature type="region of interest" description="Disordered" evidence="1">
    <location>
        <begin position="1"/>
        <end position="43"/>
    </location>
</feature>
<evidence type="ECO:0000256" key="1">
    <source>
        <dbReference type="SAM" id="MobiDB-lite"/>
    </source>
</evidence>
<dbReference type="AlphaFoldDB" id="A0A8W8LRL5"/>
<feature type="transmembrane region" description="Helical" evidence="2">
    <location>
        <begin position="109"/>
        <end position="135"/>
    </location>
</feature>
<evidence type="ECO:0000313" key="3">
    <source>
        <dbReference type="EnsemblMetazoa" id="G29367.9:cds"/>
    </source>
</evidence>
<reference evidence="3" key="1">
    <citation type="submission" date="2022-08" db="UniProtKB">
        <authorList>
            <consortium name="EnsemblMetazoa"/>
        </authorList>
    </citation>
    <scope>IDENTIFICATION</scope>
    <source>
        <strain evidence="3">05x7-T-G4-1.051#20</strain>
    </source>
</reference>
<keyword evidence="2" id="KW-0812">Transmembrane</keyword>
<keyword evidence="2" id="KW-1133">Transmembrane helix</keyword>
<evidence type="ECO:0000256" key="2">
    <source>
        <dbReference type="SAM" id="Phobius"/>
    </source>
</evidence>
<sequence length="136" mass="15331">PGRNNENYNSPSGNTHEGPHIYSKPQPGGGITIRTDSNHSKPLSSAWTTALGAATANVGNTNTMTRKRAPPRKQQNQNVRPPRALFCLTLENPIRKLCIRIVEWKYPFVILKFLGVYSRFYYLGLFYLVCMVFTVS</sequence>
<proteinExistence type="predicted"/>
<feature type="region of interest" description="Disordered" evidence="1">
    <location>
        <begin position="58"/>
        <end position="78"/>
    </location>
</feature>
<protein>
    <submittedName>
        <fullName evidence="3">Uncharacterized protein</fullName>
    </submittedName>
</protein>
<name>A0A8W8LRL5_MAGGI</name>
<keyword evidence="2" id="KW-0472">Membrane</keyword>
<dbReference type="EnsemblMetazoa" id="G29367.9">
    <property type="protein sequence ID" value="G29367.9:cds"/>
    <property type="gene ID" value="G29367"/>
</dbReference>